<proteinExistence type="predicted"/>
<dbReference type="SUPFAM" id="SSF51905">
    <property type="entry name" value="FAD/NAD(P)-binding domain"/>
    <property type="match status" value="1"/>
</dbReference>
<dbReference type="GO" id="GO:0004497">
    <property type="term" value="F:monooxygenase activity"/>
    <property type="evidence" value="ECO:0007669"/>
    <property type="project" value="UniProtKB-KW"/>
</dbReference>
<name>A0ABU8XWS9_9PROT</name>
<evidence type="ECO:0000313" key="2">
    <source>
        <dbReference type="EMBL" id="MEK0085678.1"/>
    </source>
</evidence>
<dbReference type="PANTHER" id="PTHR42685">
    <property type="entry name" value="GERANYLGERANYL DIPHOSPHATE REDUCTASE"/>
    <property type="match status" value="1"/>
</dbReference>
<dbReference type="Gene3D" id="3.50.50.60">
    <property type="entry name" value="FAD/NAD(P)-binding domain"/>
    <property type="match status" value="1"/>
</dbReference>
<sequence length="384" mass="40825">MAELSADVAIVGGGPAGAAVACRLAGAGRRIVLLERAREPRHKVCGEFVSFEAAHHLATLGSIRDPLGHLGAVPIGQVRLVARATQATVSLPFPAWGLSRLRLDAWLLHEAERAGADVRRGWTVQGIAADGTGGMRLATTGGPLAARRVVLATGKHELRGHQRPGSRDALVGLKLHVRLSPSQGRALVRHVELVLFEGGYAGLQQVEGGIANLCLLVTKERFAWSGCDWRRLLLEVPHLKERLVDAAPCWPRPLAICRIPHGYLHRAKSEDDVTPVYRVGDQLAVIPSFTGDGMAMALHTASLAADAILAGRSAASFHAEAVRLLERPVRLASLVSRAGAVLRLQEPIVRACRLAPALVRGIARHTRIPGAIPEVRSAAGARAG</sequence>
<dbReference type="PRINTS" id="PR00411">
    <property type="entry name" value="PNDRDTASEI"/>
</dbReference>
<comment type="caution">
    <text evidence="2">The sequence shown here is derived from an EMBL/GenBank/DDBJ whole genome shotgun (WGS) entry which is preliminary data.</text>
</comment>
<accession>A0ABU8XWS9</accession>
<dbReference type="Pfam" id="PF01494">
    <property type="entry name" value="FAD_binding_3"/>
    <property type="match status" value="1"/>
</dbReference>
<keyword evidence="3" id="KW-1185">Reference proteome</keyword>
<dbReference type="EMBL" id="JBBLZC010000032">
    <property type="protein sequence ID" value="MEK0085678.1"/>
    <property type="molecule type" value="Genomic_DNA"/>
</dbReference>
<keyword evidence="2" id="KW-0560">Oxidoreductase</keyword>
<feature type="domain" description="FAD-binding" evidence="1">
    <location>
        <begin position="6"/>
        <end position="133"/>
    </location>
</feature>
<evidence type="ECO:0000313" key="3">
    <source>
        <dbReference type="Proteomes" id="UP001375743"/>
    </source>
</evidence>
<dbReference type="Proteomes" id="UP001375743">
    <property type="component" value="Unassembled WGS sequence"/>
</dbReference>
<protein>
    <submittedName>
        <fullName evidence="2">FAD-dependent monooxygenase</fullName>
    </submittedName>
</protein>
<dbReference type="InterPro" id="IPR002938">
    <property type="entry name" value="FAD-bd"/>
</dbReference>
<dbReference type="InterPro" id="IPR050407">
    <property type="entry name" value="Geranylgeranyl_reductase"/>
</dbReference>
<evidence type="ECO:0000259" key="1">
    <source>
        <dbReference type="Pfam" id="PF01494"/>
    </source>
</evidence>
<dbReference type="InterPro" id="IPR036188">
    <property type="entry name" value="FAD/NAD-bd_sf"/>
</dbReference>
<gene>
    <name evidence="2" type="ORF">U1T56_21205</name>
</gene>
<organism evidence="2 3">
    <name type="scientific">Benzoatithermus flavus</name>
    <dbReference type="NCBI Taxonomy" id="3108223"/>
    <lineage>
        <taxon>Bacteria</taxon>
        <taxon>Pseudomonadati</taxon>
        <taxon>Pseudomonadota</taxon>
        <taxon>Alphaproteobacteria</taxon>
        <taxon>Geminicoccales</taxon>
        <taxon>Geminicoccaceae</taxon>
        <taxon>Benzoatithermus</taxon>
    </lineage>
</organism>
<dbReference type="PANTHER" id="PTHR42685:SF22">
    <property type="entry name" value="CONDITIONED MEDIUM FACTOR RECEPTOR 1"/>
    <property type="match status" value="1"/>
</dbReference>
<reference evidence="2 3" key="1">
    <citation type="submission" date="2024-01" db="EMBL/GenBank/DDBJ databases">
        <title>Multi-omics insights into the function and evolution of sodium benzoate biodegradation pathways in Benzoatithermus flavus gen. nov., sp. nov. from hot spring.</title>
        <authorList>
            <person name="Hu C.-J."/>
            <person name="Li W.-J."/>
        </authorList>
    </citation>
    <scope>NUCLEOTIDE SEQUENCE [LARGE SCALE GENOMIC DNA]</scope>
    <source>
        <strain evidence="2 3">SYSU G07066</strain>
    </source>
</reference>
<dbReference type="RefSeq" id="WP_418161527.1">
    <property type="nucleotide sequence ID" value="NZ_JBBLZC010000032.1"/>
</dbReference>
<keyword evidence="2" id="KW-0503">Monooxygenase</keyword>